<dbReference type="RefSeq" id="WP_330076447.1">
    <property type="nucleotide sequence ID" value="NZ_JAZDQJ010000028.1"/>
</dbReference>
<name>A0ABU7HVY0_9PSED</name>
<dbReference type="Gene3D" id="1.10.1660.60">
    <property type="entry name" value="Putative excisionased domain DUF1233"/>
    <property type="match status" value="1"/>
</dbReference>
<dbReference type="InterPro" id="IPR038146">
    <property type="entry name" value="933W_put_Xis_sf"/>
</dbReference>
<dbReference type="Pfam" id="PF06806">
    <property type="entry name" value="DUF1233"/>
    <property type="match status" value="1"/>
</dbReference>
<organism evidence="1 2">
    <name type="scientific">Pseudomonas ulcerans</name>
    <dbReference type="NCBI Taxonomy" id="3115852"/>
    <lineage>
        <taxon>Bacteria</taxon>
        <taxon>Pseudomonadati</taxon>
        <taxon>Pseudomonadota</taxon>
        <taxon>Gammaproteobacteria</taxon>
        <taxon>Pseudomonadales</taxon>
        <taxon>Pseudomonadaceae</taxon>
        <taxon>Pseudomonas</taxon>
    </lineage>
</organism>
<dbReference type="InterPro" id="IPR009634">
    <property type="entry name" value="Put_exci"/>
</dbReference>
<dbReference type="EMBL" id="JAZDQJ010000028">
    <property type="protein sequence ID" value="MEE1935725.1"/>
    <property type="molecule type" value="Genomic_DNA"/>
</dbReference>
<gene>
    <name evidence="1" type="primary">xisR</name>
    <name evidence="1" type="ORF">V0R50_21045</name>
</gene>
<comment type="caution">
    <text evidence="1">The sequence shown here is derived from an EMBL/GenBank/DDBJ whole genome shotgun (WGS) entry which is preliminary data.</text>
</comment>
<sequence length="84" mass="9883">MAKSTVVPIDIKQAEPATKHEFFINPANWVRQELLFPIFGLSTEAARKYRTNGLWLEGRHWRWDPANRVVYNRSEIEGWMEGKP</sequence>
<evidence type="ECO:0000313" key="2">
    <source>
        <dbReference type="Proteomes" id="UP001335100"/>
    </source>
</evidence>
<keyword evidence="2" id="KW-1185">Reference proteome</keyword>
<accession>A0ABU7HVY0</accession>
<protein>
    <submittedName>
        <fullName evidence="1">Excisionase family protein</fullName>
    </submittedName>
</protein>
<proteinExistence type="predicted"/>
<dbReference type="Proteomes" id="UP001335100">
    <property type="component" value="Unassembled WGS sequence"/>
</dbReference>
<reference evidence="1 2" key="1">
    <citation type="submission" date="2024-01" db="EMBL/GenBank/DDBJ databases">
        <title>Unpublished Manusciprt.</title>
        <authorList>
            <person name="Duman M."/>
            <person name="Valdes E.G."/>
            <person name="Ajmi N."/>
            <person name="Altun S."/>
            <person name="Saticioglu I.B."/>
        </authorList>
    </citation>
    <scope>NUCLEOTIDE SEQUENCE [LARGE SCALE GENOMIC DNA]</scope>
    <source>
        <strain evidence="1 2">148P</strain>
    </source>
</reference>
<evidence type="ECO:0000313" key="1">
    <source>
        <dbReference type="EMBL" id="MEE1935725.1"/>
    </source>
</evidence>